<keyword evidence="3" id="KW-1185">Reference proteome</keyword>
<comment type="caution">
    <text evidence="2">The sequence shown here is derived from an EMBL/GenBank/DDBJ whole genome shotgun (WGS) entry which is preliminary data.</text>
</comment>
<protein>
    <submittedName>
        <fullName evidence="2">Uncharacterized protein</fullName>
    </submittedName>
</protein>
<feature type="region of interest" description="Disordered" evidence="1">
    <location>
        <begin position="1"/>
        <end position="53"/>
    </location>
</feature>
<proteinExistence type="predicted"/>
<sequence length="53" mass="5805">MAKKTSPKDRAGRQAARTAPKGKKRSGAEETRPGHVSEHQAEQREARTTFSEG</sequence>
<evidence type="ECO:0000313" key="2">
    <source>
        <dbReference type="EMBL" id="MEU7293108.1"/>
    </source>
</evidence>
<evidence type="ECO:0000313" key="3">
    <source>
        <dbReference type="Proteomes" id="UP001551210"/>
    </source>
</evidence>
<dbReference type="RefSeq" id="WP_321184497.1">
    <property type="nucleotide sequence ID" value="NZ_JBEZAM010000006.1"/>
</dbReference>
<dbReference type="EMBL" id="JBEZAM010000006">
    <property type="protein sequence ID" value="MEU7293108.1"/>
    <property type="molecule type" value="Genomic_DNA"/>
</dbReference>
<accession>A0ABV3CTR9</accession>
<reference evidence="2 3" key="1">
    <citation type="submission" date="2024-06" db="EMBL/GenBank/DDBJ databases">
        <title>The Natural Products Discovery Center: Release of the First 8490 Sequenced Strains for Exploring Actinobacteria Biosynthetic Diversity.</title>
        <authorList>
            <person name="Kalkreuter E."/>
            <person name="Kautsar S.A."/>
            <person name="Yang D."/>
            <person name="Bader C.D."/>
            <person name="Teijaro C.N."/>
            <person name="Fluegel L."/>
            <person name="Davis C.M."/>
            <person name="Simpson J.R."/>
            <person name="Lauterbach L."/>
            <person name="Steele A.D."/>
            <person name="Gui C."/>
            <person name="Meng S."/>
            <person name="Li G."/>
            <person name="Viehrig K."/>
            <person name="Ye F."/>
            <person name="Su P."/>
            <person name="Kiefer A.F."/>
            <person name="Nichols A."/>
            <person name="Cepeda A.J."/>
            <person name="Yan W."/>
            <person name="Fan B."/>
            <person name="Jiang Y."/>
            <person name="Adhikari A."/>
            <person name="Zheng C.-J."/>
            <person name="Schuster L."/>
            <person name="Cowan T.M."/>
            <person name="Smanski M.J."/>
            <person name="Chevrette M.G."/>
            <person name="De Carvalho L.P.S."/>
            <person name="Shen B."/>
        </authorList>
    </citation>
    <scope>NUCLEOTIDE SEQUENCE [LARGE SCALE GENOMIC DNA]</scope>
    <source>
        <strain evidence="2 3">NPDC045705</strain>
    </source>
</reference>
<organism evidence="2 3">
    <name type="scientific">Streptomyces exfoliatus</name>
    <name type="common">Streptomyces hydrogenans</name>
    <dbReference type="NCBI Taxonomy" id="1905"/>
    <lineage>
        <taxon>Bacteria</taxon>
        <taxon>Bacillati</taxon>
        <taxon>Actinomycetota</taxon>
        <taxon>Actinomycetes</taxon>
        <taxon>Kitasatosporales</taxon>
        <taxon>Streptomycetaceae</taxon>
        <taxon>Streptomyces</taxon>
    </lineage>
</organism>
<evidence type="ECO:0000256" key="1">
    <source>
        <dbReference type="SAM" id="MobiDB-lite"/>
    </source>
</evidence>
<feature type="compositionally biased region" description="Basic and acidic residues" evidence="1">
    <location>
        <begin position="26"/>
        <end position="47"/>
    </location>
</feature>
<gene>
    <name evidence="2" type="ORF">AB0A76_07880</name>
</gene>
<feature type="compositionally biased region" description="Basic and acidic residues" evidence="1">
    <location>
        <begin position="1"/>
        <end position="12"/>
    </location>
</feature>
<name>A0ABV3CTR9_STREX</name>
<dbReference type="Proteomes" id="UP001551210">
    <property type="component" value="Unassembled WGS sequence"/>
</dbReference>